<reference evidence="2" key="1">
    <citation type="submission" date="2024-05" db="EMBL/GenBank/DDBJ databases">
        <title>Pontimicrobium maritimus sp. nov., isolated form sea water.</title>
        <authorList>
            <person name="Muhammad N."/>
            <person name="Vuong T.Q."/>
            <person name="Han H.L."/>
            <person name="Kim S.-G."/>
        </authorList>
    </citation>
    <scope>NUCLEOTIDE SEQUENCE</scope>
    <source>
        <strain evidence="2">SW4</strain>
    </source>
</reference>
<protein>
    <submittedName>
        <fullName evidence="2">DUF4199 domain-containing protein</fullName>
    </submittedName>
</protein>
<feature type="transmembrane region" description="Helical" evidence="1">
    <location>
        <begin position="44"/>
        <end position="61"/>
    </location>
</feature>
<keyword evidence="1" id="KW-1133">Transmembrane helix</keyword>
<dbReference type="InterPro" id="IPR025250">
    <property type="entry name" value="DUF4199"/>
</dbReference>
<dbReference type="Pfam" id="PF13858">
    <property type="entry name" value="DUF4199"/>
    <property type="match status" value="1"/>
</dbReference>
<name>A0AAU7BQC4_9FLAO</name>
<organism evidence="2">
    <name type="scientific">Pontimicrobium sp. SW4</name>
    <dbReference type="NCBI Taxonomy" id="3153519"/>
    <lineage>
        <taxon>Bacteria</taxon>
        <taxon>Pseudomonadati</taxon>
        <taxon>Bacteroidota</taxon>
        <taxon>Flavobacteriia</taxon>
        <taxon>Flavobacteriales</taxon>
        <taxon>Flavobacteriaceae</taxon>
        <taxon>Pontimicrobium</taxon>
    </lineage>
</organism>
<feature type="transmembrane region" description="Helical" evidence="1">
    <location>
        <begin position="73"/>
        <end position="99"/>
    </location>
</feature>
<feature type="transmembrane region" description="Helical" evidence="1">
    <location>
        <begin position="12"/>
        <end position="32"/>
    </location>
</feature>
<gene>
    <name evidence="2" type="ORF">ABGB03_11890</name>
</gene>
<feature type="transmembrane region" description="Helical" evidence="1">
    <location>
        <begin position="144"/>
        <end position="165"/>
    </location>
</feature>
<proteinExistence type="predicted"/>
<evidence type="ECO:0000256" key="1">
    <source>
        <dbReference type="SAM" id="Phobius"/>
    </source>
</evidence>
<keyword evidence="1" id="KW-0812">Transmembrane</keyword>
<dbReference type="AlphaFoldDB" id="A0AAU7BQC4"/>
<dbReference type="RefSeq" id="WP_347922787.1">
    <property type="nucleotide sequence ID" value="NZ_CP157199.1"/>
</dbReference>
<dbReference type="EMBL" id="CP157199">
    <property type="protein sequence ID" value="XBG60557.1"/>
    <property type="molecule type" value="Genomic_DNA"/>
</dbReference>
<keyword evidence="1" id="KW-0472">Membrane</keyword>
<evidence type="ECO:0000313" key="2">
    <source>
        <dbReference type="EMBL" id="XBG60557.1"/>
    </source>
</evidence>
<sequence>MILEKREYKLGIRYGIILGIIVVTIGITRYTTGMIFNEDQRLSYLYWVIFLIASLFSVTNAKKSNNEFSLKHAIKLGITIGFVSSSIYLLYLIVLNYFVDPELPEKLIEISRQRMMGQNNELTSDQIKEIDLKKSSSNPIVRGVIYIVVSTFFGIIYSSMGWIIVKLKNRKR</sequence>
<accession>A0AAU7BQC4</accession>